<dbReference type="RefSeq" id="WP_143254936.1">
    <property type="nucleotide sequence ID" value="NZ_FQYW01000031.1"/>
</dbReference>
<dbReference type="Proteomes" id="UP000191240">
    <property type="component" value="Unassembled WGS sequence"/>
</dbReference>
<evidence type="ECO:0000313" key="1">
    <source>
        <dbReference type="EMBL" id="SHJ09318.1"/>
    </source>
</evidence>
<name>A0A1M6GHF6_9FIRM</name>
<dbReference type="AlphaFoldDB" id="A0A1M6GHF6"/>
<sequence length="263" mass="29998">MPNEYQFPFGEYLHPVVQADRNPKKVFVLGVYASAVHAKWVDKNGKQVCPSLAVASEPRIFWDGNNEEAQAIIDKIKIPSELGHLELPDENLNGPSARALENEILAPLGFKREDAWLCDLLPESRLNSKQVNRIKNDYNPLVKKYSLNPVTVPAAGEAFCDDERVSEITKELLESQAEWLILLGDKPIKQYLKKVVKMTNDNWNDLKECVEINGYGTIIEMEIAGKMIKVVPMVHPHHIIPVEPYSPQWHDTHMKWVAERKNK</sequence>
<evidence type="ECO:0000313" key="2">
    <source>
        <dbReference type="Proteomes" id="UP000191240"/>
    </source>
</evidence>
<dbReference type="OrthoDB" id="3078588at2"/>
<accession>A0A1M6GHF6</accession>
<gene>
    <name evidence="1" type="ORF">SAMN02745671_02658</name>
</gene>
<evidence type="ECO:0008006" key="3">
    <source>
        <dbReference type="Google" id="ProtNLM"/>
    </source>
</evidence>
<reference evidence="1 2" key="1">
    <citation type="submission" date="2016-11" db="EMBL/GenBank/DDBJ databases">
        <authorList>
            <person name="Jaros S."/>
            <person name="Januszkiewicz K."/>
            <person name="Wedrychowicz H."/>
        </authorList>
    </citation>
    <scope>NUCLEOTIDE SEQUENCE [LARGE SCALE GENOMIC DNA]</scope>
    <source>
        <strain evidence="1 2">DSM 3074</strain>
    </source>
</reference>
<organism evidence="1 2">
    <name type="scientific">Anaerovibrio lipolyticus DSM 3074</name>
    <dbReference type="NCBI Taxonomy" id="1120997"/>
    <lineage>
        <taxon>Bacteria</taxon>
        <taxon>Bacillati</taxon>
        <taxon>Bacillota</taxon>
        <taxon>Negativicutes</taxon>
        <taxon>Selenomonadales</taxon>
        <taxon>Selenomonadaceae</taxon>
        <taxon>Anaerovibrio</taxon>
    </lineage>
</organism>
<protein>
    <recommendedName>
        <fullName evidence="3">Uracil DNA glycosylase superfamily protein</fullName>
    </recommendedName>
</protein>
<dbReference type="EMBL" id="FQYW01000031">
    <property type="protein sequence ID" value="SHJ09318.1"/>
    <property type="molecule type" value="Genomic_DNA"/>
</dbReference>
<proteinExistence type="predicted"/>